<feature type="transmembrane region" description="Helical" evidence="1">
    <location>
        <begin position="240"/>
        <end position="263"/>
    </location>
</feature>
<evidence type="ECO:0000259" key="2">
    <source>
        <dbReference type="Pfam" id="PF14237"/>
    </source>
</evidence>
<keyword evidence="1" id="KW-1133">Transmembrane helix</keyword>
<dbReference type="AlphaFoldDB" id="A0AAT9FQ33"/>
<feature type="transmembrane region" description="Helical" evidence="1">
    <location>
        <begin position="114"/>
        <end position="138"/>
    </location>
</feature>
<accession>A0AAT9FQ33</accession>
<keyword evidence="1" id="KW-0812">Transmembrane</keyword>
<reference evidence="3" key="1">
    <citation type="submission" date="2024-07" db="EMBL/GenBank/DDBJ databases">
        <title>Complete genome sequence of Verrucomicrobiaceae bacterium NT6N.</title>
        <authorList>
            <person name="Huang C."/>
            <person name="Takami H."/>
            <person name="Hamasaki K."/>
        </authorList>
    </citation>
    <scope>NUCLEOTIDE SEQUENCE</scope>
    <source>
        <strain evidence="3">NT6N</strain>
    </source>
</reference>
<dbReference type="KEGG" id="osu:NT6N_31490"/>
<feature type="transmembrane region" description="Helical" evidence="1">
    <location>
        <begin position="158"/>
        <end position="184"/>
    </location>
</feature>
<dbReference type="Gene3D" id="3.30.1490.40">
    <property type="match status" value="1"/>
</dbReference>
<name>A0AAT9FQ33_9BACT</name>
<keyword evidence="1" id="KW-0472">Membrane</keyword>
<proteinExistence type="predicted"/>
<dbReference type="Pfam" id="PF14237">
    <property type="entry name" value="GYF_2"/>
    <property type="match status" value="1"/>
</dbReference>
<feature type="domain" description="GYF" evidence="2">
    <location>
        <begin position="7"/>
        <end position="57"/>
    </location>
</feature>
<gene>
    <name evidence="3" type="ORF">NT6N_31490</name>
</gene>
<dbReference type="InterPro" id="IPR025640">
    <property type="entry name" value="GYF_2"/>
</dbReference>
<dbReference type="InterPro" id="IPR035445">
    <property type="entry name" value="GYF-like_dom_sf"/>
</dbReference>
<sequence>MSEQQQWYYIDAAGQQVGPIAGEQLHDYVSAGHITADSQLWTEGMEEWLPASQFDGLIPAAPAAPVATPQINLGPQTGGLAAATRVNPYASPAASAAPQAGGDYPIPMVNKINFGLFITCLLGGIALMIIGSMLIGASSPTAAEMNRNPNALKESGSVALPMTVLLLGIIVLLISSIIQFMAIYRAWAILKPGGGSISPGAAVGLLFIPFFGSIWMIIVLCKLPGEWNSIVARYNNTAGAPRLSVGIAICVILIPLIGQILWMNEIAKAINFMASSRLMPKTQQPTGQGGIVLR</sequence>
<protein>
    <recommendedName>
        <fullName evidence="2">GYF domain-containing protein</fullName>
    </recommendedName>
</protein>
<evidence type="ECO:0000256" key="1">
    <source>
        <dbReference type="SAM" id="Phobius"/>
    </source>
</evidence>
<organism evidence="3">
    <name type="scientific">Oceaniferula spumae</name>
    <dbReference type="NCBI Taxonomy" id="2979115"/>
    <lineage>
        <taxon>Bacteria</taxon>
        <taxon>Pseudomonadati</taxon>
        <taxon>Verrucomicrobiota</taxon>
        <taxon>Verrucomicrobiia</taxon>
        <taxon>Verrucomicrobiales</taxon>
        <taxon>Verrucomicrobiaceae</taxon>
        <taxon>Oceaniferula</taxon>
    </lineage>
</organism>
<feature type="transmembrane region" description="Helical" evidence="1">
    <location>
        <begin position="196"/>
        <end position="220"/>
    </location>
</feature>
<dbReference type="SUPFAM" id="SSF55277">
    <property type="entry name" value="GYF domain"/>
    <property type="match status" value="1"/>
</dbReference>
<evidence type="ECO:0000313" key="3">
    <source>
        <dbReference type="EMBL" id="BDS08109.1"/>
    </source>
</evidence>
<dbReference type="EMBL" id="AP026866">
    <property type="protein sequence ID" value="BDS08109.1"/>
    <property type="molecule type" value="Genomic_DNA"/>
</dbReference>